<keyword evidence="3" id="KW-0677">Repeat</keyword>
<dbReference type="GO" id="GO:0006621">
    <property type="term" value="P:protein retention in ER lumen"/>
    <property type="evidence" value="ECO:0007669"/>
    <property type="project" value="TreeGrafter"/>
</dbReference>
<dbReference type="AlphaFoldDB" id="A0A8E0VHP5"/>
<comment type="subcellular location">
    <subcellularLocation>
        <location evidence="2">Endomembrane system</location>
    </subcellularLocation>
    <subcellularLocation>
        <location evidence="1">Endoplasmic reticulum</location>
    </subcellularLocation>
</comment>
<dbReference type="OrthoDB" id="1585644at2759"/>
<name>A0A8E0VHP5_9TREM</name>
<feature type="signal peptide" evidence="7">
    <location>
        <begin position="1"/>
        <end position="28"/>
    </location>
</feature>
<keyword evidence="6" id="KW-0472">Membrane</keyword>
<feature type="chain" id="PRO_5034754348" description="Ankyrin repeat domain-containing protein" evidence="7">
    <location>
        <begin position="29"/>
        <end position="312"/>
    </location>
</feature>
<dbReference type="InterPro" id="IPR021832">
    <property type="entry name" value="ANKRD13"/>
</dbReference>
<dbReference type="GO" id="GO:0005102">
    <property type="term" value="F:signaling receptor binding"/>
    <property type="evidence" value="ECO:0007669"/>
    <property type="project" value="TreeGrafter"/>
</dbReference>
<dbReference type="InterPro" id="IPR055285">
    <property type="entry name" value="ANKRD13_C"/>
</dbReference>
<accession>A0A8E0VHP5</accession>
<evidence type="ECO:0000256" key="5">
    <source>
        <dbReference type="ARBA" id="ARBA00023043"/>
    </source>
</evidence>
<feature type="domain" description="Ankyrin repeat" evidence="8">
    <location>
        <begin position="194"/>
        <end position="293"/>
    </location>
</feature>
<feature type="domain" description="Ankyrin repeat" evidence="8">
    <location>
        <begin position="42"/>
        <end position="178"/>
    </location>
</feature>
<evidence type="ECO:0000256" key="1">
    <source>
        <dbReference type="ARBA" id="ARBA00004240"/>
    </source>
</evidence>
<proteinExistence type="predicted"/>
<evidence type="ECO:0000256" key="4">
    <source>
        <dbReference type="ARBA" id="ARBA00022824"/>
    </source>
</evidence>
<protein>
    <recommendedName>
        <fullName evidence="8">Ankyrin repeat domain-containing protein</fullName>
    </recommendedName>
</protein>
<keyword evidence="5" id="KW-0040">ANK repeat</keyword>
<dbReference type="GO" id="GO:0005783">
    <property type="term" value="C:endoplasmic reticulum"/>
    <property type="evidence" value="ECO:0007669"/>
    <property type="project" value="UniProtKB-SubCell"/>
</dbReference>
<evidence type="ECO:0000313" key="10">
    <source>
        <dbReference type="Proteomes" id="UP000728185"/>
    </source>
</evidence>
<dbReference type="PANTHER" id="PTHR12447">
    <property type="entry name" value="ANKYRIN REPEAT DOMAIN-CONTAINING PROTEIN 13"/>
    <property type="match status" value="1"/>
</dbReference>
<keyword evidence="7" id="KW-0732">Signal</keyword>
<sequence>MVCLVTRPITSMQCFLLFSVPLLSKVLPSDVCCLRKIGNCLRLDTTLIDISGLNSTRGDLSVIFNPAASPPMLILNHEKKTFQSIGSKHTQLAHDVAVLRSTELMFLRLSLDKMICNRNEGRNSRWIPGAGKTMVCLCVCVCVGKYHTTTYTINNLCLKTIRRCEHLKELQKRRTGRHHLRRGKHTSNDKVEKTDEIPISVPQLLDMLQVISPLNKFNKLRKALQTGLPPGFPVRMELPLVPTTMGRVLFTDVTIMDQSTQTVPIHAERVPIQSALTGASQTIDLFTVPPDYRYAGEFRLSKPHTKSKHKNA</sequence>
<dbReference type="EMBL" id="LUCM01009769">
    <property type="protein sequence ID" value="KAA0186423.1"/>
    <property type="molecule type" value="Genomic_DNA"/>
</dbReference>
<evidence type="ECO:0000256" key="7">
    <source>
        <dbReference type="SAM" id="SignalP"/>
    </source>
</evidence>
<reference evidence="9" key="1">
    <citation type="submission" date="2019-05" db="EMBL/GenBank/DDBJ databases">
        <title>Annotation for the trematode Fasciolopsis buski.</title>
        <authorList>
            <person name="Choi Y.-J."/>
        </authorList>
    </citation>
    <scope>NUCLEOTIDE SEQUENCE</scope>
    <source>
        <strain evidence="9">HT</strain>
        <tissue evidence="9">Whole worm</tissue>
    </source>
</reference>
<dbReference type="PANTHER" id="PTHR12447:SF25">
    <property type="entry name" value="ANKYRIN REPEAT DOMAIN-CONTAINING PROTEIN 13C"/>
    <property type="match status" value="1"/>
</dbReference>
<keyword evidence="4" id="KW-0256">Endoplasmic reticulum</keyword>
<comment type="caution">
    <text evidence="9">The sequence shown here is derived from an EMBL/GenBank/DDBJ whole genome shotgun (WGS) entry which is preliminary data.</text>
</comment>
<dbReference type="Proteomes" id="UP000728185">
    <property type="component" value="Unassembled WGS sequence"/>
</dbReference>
<evidence type="ECO:0000259" key="8">
    <source>
        <dbReference type="Pfam" id="PF11904"/>
    </source>
</evidence>
<keyword evidence="10" id="KW-1185">Reference proteome</keyword>
<organism evidence="9 10">
    <name type="scientific">Fasciolopsis buskii</name>
    <dbReference type="NCBI Taxonomy" id="27845"/>
    <lineage>
        <taxon>Eukaryota</taxon>
        <taxon>Metazoa</taxon>
        <taxon>Spiralia</taxon>
        <taxon>Lophotrochozoa</taxon>
        <taxon>Platyhelminthes</taxon>
        <taxon>Trematoda</taxon>
        <taxon>Digenea</taxon>
        <taxon>Plagiorchiida</taxon>
        <taxon>Echinostomata</taxon>
        <taxon>Echinostomatoidea</taxon>
        <taxon>Fasciolidae</taxon>
        <taxon>Fasciolopsis</taxon>
    </lineage>
</organism>
<evidence type="ECO:0000256" key="3">
    <source>
        <dbReference type="ARBA" id="ARBA00022737"/>
    </source>
</evidence>
<evidence type="ECO:0000313" key="9">
    <source>
        <dbReference type="EMBL" id="KAA0186423.1"/>
    </source>
</evidence>
<dbReference type="Pfam" id="PF11904">
    <property type="entry name" value="ANKRD13_C"/>
    <property type="match status" value="2"/>
</dbReference>
<evidence type="ECO:0000256" key="6">
    <source>
        <dbReference type="ARBA" id="ARBA00023136"/>
    </source>
</evidence>
<gene>
    <name evidence="9" type="ORF">FBUS_01228</name>
</gene>
<evidence type="ECO:0000256" key="2">
    <source>
        <dbReference type="ARBA" id="ARBA00004308"/>
    </source>
</evidence>